<comment type="caution">
    <text evidence="2">The sequence shown here is derived from an EMBL/GenBank/DDBJ whole genome shotgun (WGS) entry which is preliminary data.</text>
</comment>
<organism evidence="2 3">
    <name type="scientific">Colletotrichum musicola</name>
    <dbReference type="NCBI Taxonomy" id="2175873"/>
    <lineage>
        <taxon>Eukaryota</taxon>
        <taxon>Fungi</taxon>
        <taxon>Dikarya</taxon>
        <taxon>Ascomycota</taxon>
        <taxon>Pezizomycotina</taxon>
        <taxon>Sordariomycetes</taxon>
        <taxon>Hypocreomycetidae</taxon>
        <taxon>Glomerellales</taxon>
        <taxon>Glomerellaceae</taxon>
        <taxon>Colletotrichum</taxon>
        <taxon>Colletotrichum orchidearum species complex</taxon>
    </lineage>
</organism>
<gene>
    <name evidence="2" type="ORF">CMUS01_12641</name>
</gene>
<dbReference type="Proteomes" id="UP000639643">
    <property type="component" value="Unassembled WGS sequence"/>
</dbReference>
<accession>A0A8H6JJM6</accession>
<keyword evidence="3" id="KW-1185">Reference proteome</keyword>
<evidence type="ECO:0000313" key="3">
    <source>
        <dbReference type="Proteomes" id="UP000639643"/>
    </source>
</evidence>
<protein>
    <submittedName>
        <fullName evidence="2">Uncharacterized protein</fullName>
    </submittedName>
</protein>
<feature type="region of interest" description="Disordered" evidence="1">
    <location>
        <begin position="44"/>
        <end position="68"/>
    </location>
</feature>
<feature type="region of interest" description="Disordered" evidence="1">
    <location>
        <begin position="1"/>
        <end position="25"/>
    </location>
</feature>
<name>A0A8H6JJM6_9PEZI</name>
<proteinExistence type="predicted"/>
<evidence type="ECO:0000256" key="1">
    <source>
        <dbReference type="SAM" id="MobiDB-lite"/>
    </source>
</evidence>
<reference evidence="2" key="1">
    <citation type="journal article" date="2020" name="Phytopathology">
        <title>Genome Sequence Resources of Colletotrichum truncatum, C. plurivorum, C. musicola, and C. sojae: Four Species Pathogenic to Soybean (Glycine max).</title>
        <authorList>
            <person name="Rogerio F."/>
            <person name="Boufleur T.R."/>
            <person name="Ciampi-Guillardi M."/>
            <person name="Sukno S.A."/>
            <person name="Thon M.R."/>
            <person name="Massola Junior N.S."/>
            <person name="Baroncelli R."/>
        </authorList>
    </citation>
    <scope>NUCLEOTIDE SEQUENCE</scope>
    <source>
        <strain evidence="2">LFN0074</strain>
    </source>
</reference>
<feature type="compositionally biased region" description="Polar residues" evidence="1">
    <location>
        <begin position="1"/>
        <end position="15"/>
    </location>
</feature>
<feature type="non-terminal residue" evidence="2">
    <location>
        <position position="1"/>
    </location>
</feature>
<evidence type="ECO:0000313" key="2">
    <source>
        <dbReference type="EMBL" id="KAF6814424.1"/>
    </source>
</evidence>
<sequence>SSSDTASSRQPTSAPRSKDSLGEEAEADVSLRCMIVREVTADVSHGAQSLSNPKPAGQGRRNSSLTSTAVKRGRVGLCRLLASETCELPSHNRPFKDVLLSSYRLDTRAARRVPKRWSRDLAVAPAGGRERLGTSYRHGSSPRCGRGECLAAHLLLQLIQEAAQRSLPCDAVDVIRDGPNCRGGWGGVVVVSRMEDAAVRGFLSSRAPRDVILGRFSPPRGGEARPCWSIVSPV</sequence>
<dbReference type="EMBL" id="WIGM01000731">
    <property type="protein sequence ID" value="KAF6814424.1"/>
    <property type="molecule type" value="Genomic_DNA"/>
</dbReference>
<dbReference type="AlphaFoldDB" id="A0A8H6JJM6"/>